<evidence type="ECO:0000256" key="4">
    <source>
        <dbReference type="ARBA" id="ARBA00022679"/>
    </source>
</evidence>
<dbReference type="GO" id="GO:0000155">
    <property type="term" value="F:phosphorelay sensor kinase activity"/>
    <property type="evidence" value="ECO:0007669"/>
    <property type="project" value="InterPro"/>
</dbReference>
<dbReference type="SUPFAM" id="SSF55785">
    <property type="entry name" value="PYP-like sensor domain (PAS domain)"/>
    <property type="match status" value="1"/>
</dbReference>
<dbReference type="Pfam" id="PF00989">
    <property type="entry name" value="PAS"/>
    <property type="match status" value="1"/>
</dbReference>
<keyword evidence="9" id="KW-0472">Membrane</keyword>
<evidence type="ECO:0000259" key="10">
    <source>
        <dbReference type="PROSITE" id="PS50112"/>
    </source>
</evidence>
<feature type="non-terminal residue" evidence="11">
    <location>
        <position position="1"/>
    </location>
</feature>
<dbReference type="EC" id="2.7.13.3" evidence="2"/>
<dbReference type="PANTHER" id="PTHR43047">
    <property type="entry name" value="TWO-COMPONENT HISTIDINE PROTEIN KINASE"/>
    <property type="match status" value="1"/>
</dbReference>
<dbReference type="NCBIfam" id="TIGR00229">
    <property type="entry name" value="sensory_box"/>
    <property type="match status" value="1"/>
</dbReference>
<dbReference type="AlphaFoldDB" id="X1QIZ3"/>
<keyword evidence="3" id="KW-0597">Phosphoprotein</keyword>
<dbReference type="EMBL" id="BARW01004940">
    <property type="protein sequence ID" value="GAI68218.1"/>
    <property type="molecule type" value="Genomic_DNA"/>
</dbReference>
<dbReference type="Gene3D" id="1.10.287.130">
    <property type="match status" value="1"/>
</dbReference>
<evidence type="ECO:0000256" key="2">
    <source>
        <dbReference type="ARBA" id="ARBA00012438"/>
    </source>
</evidence>
<accession>X1QIZ3</accession>
<keyword evidence="4" id="KW-0808">Transferase</keyword>
<dbReference type="InterPro" id="IPR035965">
    <property type="entry name" value="PAS-like_dom_sf"/>
</dbReference>
<dbReference type="GO" id="GO:0006355">
    <property type="term" value="P:regulation of DNA-templated transcription"/>
    <property type="evidence" value="ECO:0007669"/>
    <property type="project" value="InterPro"/>
</dbReference>
<evidence type="ECO:0000256" key="5">
    <source>
        <dbReference type="ARBA" id="ARBA00022741"/>
    </source>
</evidence>
<protein>
    <recommendedName>
        <fullName evidence="2">histidine kinase</fullName>
        <ecNumber evidence="2">2.7.13.3</ecNumber>
    </recommendedName>
</protein>
<feature type="domain" description="PAS" evidence="10">
    <location>
        <begin position="56"/>
        <end position="97"/>
    </location>
</feature>
<keyword evidence="5" id="KW-0547">Nucleotide-binding</keyword>
<dbReference type="CDD" id="cd00082">
    <property type="entry name" value="HisKA"/>
    <property type="match status" value="1"/>
</dbReference>
<dbReference type="InterPro" id="IPR000014">
    <property type="entry name" value="PAS"/>
</dbReference>
<dbReference type="Pfam" id="PF00512">
    <property type="entry name" value="HisKA"/>
    <property type="match status" value="1"/>
</dbReference>
<dbReference type="SUPFAM" id="SSF47384">
    <property type="entry name" value="Homodimeric domain of signal transducing histidine kinase"/>
    <property type="match status" value="1"/>
</dbReference>
<evidence type="ECO:0000256" key="3">
    <source>
        <dbReference type="ARBA" id="ARBA00022553"/>
    </source>
</evidence>
<dbReference type="InterPro" id="IPR003661">
    <property type="entry name" value="HisK_dim/P_dom"/>
</dbReference>
<dbReference type="SMART" id="SM00388">
    <property type="entry name" value="HisKA"/>
    <property type="match status" value="1"/>
</dbReference>
<dbReference type="Gene3D" id="3.30.450.20">
    <property type="entry name" value="PAS domain"/>
    <property type="match status" value="1"/>
</dbReference>
<comment type="caution">
    <text evidence="11">The sequence shown here is derived from an EMBL/GenBank/DDBJ whole genome shotgun (WGS) entry which is preliminary data.</text>
</comment>
<evidence type="ECO:0000256" key="6">
    <source>
        <dbReference type="ARBA" id="ARBA00022777"/>
    </source>
</evidence>
<sequence length="262" mass="30023">EFGIVFTLKTETILHTIIKNAIIIVFLTLILVSSIIFIFLFFIRRQNIEAEKLQESELALTQILESLPIGILMVGKDRKIRKINNTAIEMFSLEKEEDLVGKDISDRFSFGKNFLYKEYFGLTFDTSHFFSYEKDGKEIVIYKKEILFKLEGEDITLEAFVDVTPLEKARKQEVIANQAKTEFLAKMSHEIRTPLNGIIGIADAFSRQKLTKKQQESAQIIKQSADLLLSIINDILDFSKIEAGKMMLEEIPFSLSKGRIQA</sequence>
<keyword evidence="7" id="KW-0067">ATP-binding</keyword>
<evidence type="ECO:0000313" key="11">
    <source>
        <dbReference type="EMBL" id="GAI68218.1"/>
    </source>
</evidence>
<keyword evidence="6" id="KW-0418">Kinase</keyword>
<dbReference type="PROSITE" id="PS50112">
    <property type="entry name" value="PAS"/>
    <property type="match status" value="1"/>
</dbReference>
<evidence type="ECO:0000256" key="8">
    <source>
        <dbReference type="ARBA" id="ARBA00023012"/>
    </source>
</evidence>
<name>X1QIZ3_9ZZZZ</name>
<feature type="non-terminal residue" evidence="11">
    <location>
        <position position="262"/>
    </location>
</feature>
<dbReference type="InterPro" id="IPR036097">
    <property type="entry name" value="HisK_dim/P_sf"/>
</dbReference>
<dbReference type="FunFam" id="1.10.287.130:FF:000002">
    <property type="entry name" value="Two-component osmosensing histidine kinase"/>
    <property type="match status" value="1"/>
</dbReference>
<dbReference type="InterPro" id="IPR013767">
    <property type="entry name" value="PAS_fold"/>
</dbReference>
<keyword evidence="8" id="KW-0902">Two-component regulatory system</keyword>
<organism evidence="11">
    <name type="scientific">marine sediment metagenome</name>
    <dbReference type="NCBI Taxonomy" id="412755"/>
    <lineage>
        <taxon>unclassified sequences</taxon>
        <taxon>metagenomes</taxon>
        <taxon>ecological metagenomes</taxon>
    </lineage>
</organism>
<evidence type="ECO:0000256" key="7">
    <source>
        <dbReference type="ARBA" id="ARBA00022840"/>
    </source>
</evidence>
<proteinExistence type="predicted"/>
<keyword evidence="9" id="KW-1133">Transmembrane helix</keyword>
<gene>
    <name evidence="11" type="ORF">S12H4_11147</name>
</gene>
<feature type="transmembrane region" description="Helical" evidence="9">
    <location>
        <begin position="20"/>
        <end position="43"/>
    </location>
</feature>
<dbReference type="GO" id="GO:0005524">
    <property type="term" value="F:ATP binding"/>
    <property type="evidence" value="ECO:0007669"/>
    <property type="project" value="UniProtKB-KW"/>
</dbReference>
<comment type="catalytic activity">
    <reaction evidence="1">
        <text>ATP + protein L-histidine = ADP + protein N-phospho-L-histidine.</text>
        <dbReference type="EC" id="2.7.13.3"/>
    </reaction>
</comment>
<reference evidence="11" key="1">
    <citation type="journal article" date="2014" name="Front. Microbiol.">
        <title>High frequency of phylogenetically diverse reductive dehalogenase-homologous genes in deep subseafloor sedimentary metagenomes.</title>
        <authorList>
            <person name="Kawai M."/>
            <person name="Futagami T."/>
            <person name="Toyoda A."/>
            <person name="Takaki Y."/>
            <person name="Nishi S."/>
            <person name="Hori S."/>
            <person name="Arai W."/>
            <person name="Tsubouchi T."/>
            <person name="Morono Y."/>
            <person name="Uchiyama I."/>
            <person name="Ito T."/>
            <person name="Fujiyama A."/>
            <person name="Inagaki F."/>
            <person name="Takami H."/>
        </authorList>
    </citation>
    <scope>NUCLEOTIDE SEQUENCE</scope>
    <source>
        <strain evidence="11">Expedition CK06-06</strain>
    </source>
</reference>
<keyword evidence="9" id="KW-0812">Transmembrane</keyword>
<evidence type="ECO:0000256" key="9">
    <source>
        <dbReference type="SAM" id="Phobius"/>
    </source>
</evidence>
<evidence type="ECO:0000256" key="1">
    <source>
        <dbReference type="ARBA" id="ARBA00000085"/>
    </source>
</evidence>